<accession>A0A1H0G257</accession>
<keyword evidence="3" id="KW-0804">Transcription</keyword>
<dbReference type="CDD" id="cd01392">
    <property type="entry name" value="HTH_LacI"/>
    <property type="match status" value="1"/>
</dbReference>
<evidence type="ECO:0000256" key="1">
    <source>
        <dbReference type="ARBA" id="ARBA00023015"/>
    </source>
</evidence>
<dbReference type="InterPro" id="IPR046335">
    <property type="entry name" value="LacI/GalR-like_sensor"/>
</dbReference>
<dbReference type="Gene3D" id="1.10.260.40">
    <property type="entry name" value="lambda repressor-like DNA-binding domains"/>
    <property type="match status" value="1"/>
</dbReference>
<dbReference type="STRING" id="1052260.SAMN05660199_01111"/>
<dbReference type="PROSITE" id="PS50932">
    <property type="entry name" value="HTH_LACI_2"/>
    <property type="match status" value="1"/>
</dbReference>
<dbReference type="SUPFAM" id="SSF53822">
    <property type="entry name" value="Periplasmic binding protein-like I"/>
    <property type="match status" value="1"/>
</dbReference>
<feature type="domain" description="HTH lacI-type" evidence="4">
    <location>
        <begin position="9"/>
        <end position="65"/>
    </location>
</feature>
<reference evidence="6" key="1">
    <citation type="submission" date="2016-10" db="EMBL/GenBank/DDBJ databases">
        <authorList>
            <person name="Varghese N."/>
            <person name="Submissions S."/>
        </authorList>
    </citation>
    <scope>NUCLEOTIDE SEQUENCE [LARGE SCALE GENOMIC DNA]</scope>
    <source>
        <strain evidence="6">DSM 45843</strain>
    </source>
</reference>
<dbReference type="PANTHER" id="PTHR30146">
    <property type="entry name" value="LACI-RELATED TRANSCRIPTIONAL REPRESSOR"/>
    <property type="match status" value="1"/>
</dbReference>
<dbReference type="Pfam" id="PF00356">
    <property type="entry name" value="LacI"/>
    <property type="match status" value="1"/>
</dbReference>
<evidence type="ECO:0000259" key="4">
    <source>
        <dbReference type="PROSITE" id="PS50932"/>
    </source>
</evidence>
<dbReference type="GO" id="GO:0000976">
    <property type="term" value="F:transcription cis-regulatory region binding"/>
    <property type="evidence" value="ECO:0007669"/>
    <property type="project" value="TreeGrafter"/>
</dbReference>
<evidence type="ECO:0000256" key="3">
    <source>
        <dbReference type="ARBA" id="ARBA00023163"/>
    </source>
</evidence>
<dbReference type="AlphaFoldDB" id="A0A1H0G257"/>
<dbReference type="SUPFAM" id="SSF47413">
    <property type="entry name" value="lambda repressor-like DNA-binding domains"/>
    <property type="match status" value="1"/>
</dbReference>
<sequence>MTVSQPHRSTLTDVAKLAGVHVGTASRALDPANENRVNAVTRERVRAAADTLGYRVNAVARGLRKGASGLLGVVVADVANPFLPPLLRGIEEGVRAEGMSLLIAETHDEPGSLEGILDNLVSRRVDAIVVSAGRAADASVVRDFSAIVPVVLAVRSLGDGLVLPAVVHDDAMGAHLAVDHLHALGHRLVAELPGPADISSFAGRTQGFRDAVRRNGMQDVSDRSAIAGVPTVDEGHRLASALLDGPVGRRPTAVFAHNDLMAVGCLEAMRERGLDCPRDLSVVGYNDAPLSAHLRPALTTVRLPSRELGLHAAALALAVLEEGAPDGEPVLLPPELVVRDSTAPVKH</sequence>
<name>A0A1H0G257_9ACTN</name>
<proteinExistence type="predicted"/>
<dbReference type="Proteomes" id="UP000199088">
    <property type="component" value="Unassembled WGS sequence"/>
</dbReference>
<dbReference type="SMART" id="SM00354">
    <property type="entry name" value="HTH_LACI"/>
    <property type="match status" value="1"/>
</dbReference>
<dbReference type="InterPro" id="IPR010982">
    <property type="entry name" value="Lambda_DNA-bd_dom_sf"/>
</dbReference>
<dbReference type="GO" id="GO:0003700">
    <property type="term" value="F:DNA-binding transcription factor activity"/>
    <property type="evidence" value="ECO:0007669"/>
    <property type="project" value="TreeGrafter"/>
</dbReference>
<evidence type="ECO:0000313" key="5">
    <source>
        <dbReference type="EMBL" id="SDO00940.1"/>
    </source>
</evidence>
<gene>
    <name evidence="5" type="ORF">SAMN05660199_01111</name>
</gene>
<evidence type="ECO:0000256" key="2">
    <source>
        <dbReference type="ARBA" id="ARBA00023125"/>
    </source>
</evidence>
<dbReference type="PANTHER" id="PTHR30146:SF109">
    <property type="entry name" value="HTH-TYPE TRANSCRIPTIONAL REGULATOR GALS"/>
    <property type="match status" value="1"/>
</dbReference>
<dbReference type="InterPro" id="IPR000843">
    <property type="entry name" value="HTH_LacI"/>
</dbReference>
<evidence type="ECO:0000313" key="6">
    <source>
        <dbReference type="Proteomes" id="UP000199088"/>
    </source>
</evidence>
<dbReference type="RefSeq" id="WP_165617484.1">
    <property type="nucleotide sequence ID" value="NZ_FNIR01000003.1"/>
</dbReference>
<organism evidence="5 6">
    <name type="scientific">Klenkia soli</name>
    <dbReference type="NCBI Taxonomy" id="1052260"/>
    <lineage>
        <taxon>Bacteria</taxon>
        <taxon>Bacillati</taxon>
        <taxon>Actinomycetota</taxon>
        <taxon>Actinomycetes</taxon>
        <taxon>Geodermatophilales</taxon>
        <taxon>Geodermatophilaceae</taxon>
        <taxon>Klenkia</taxon>
    </lineage>
</organism>
<dbReference type="InterPro" id="IPR028082">
    <property type="entry name" value="Peripla_BP_I"/>
</dbReference>
<keyword evidence="6" id="KW-1185">Reference proteome</keyword>
<dbReference type="EMBL" id="FNIR01000003">
    <property type="protein sequence ID" value="SDO00940.1"/>
    <property type="molecule type" value="Genomic_DNA"/>
</dbReference>
<keyword evidence="2" id="KW-0238">DNA-binding</keyword>
<dbReference type="Pfam" id="PF13377">
    <property type="entry name" value="Peripla_BP_3"/>
    <property type="match status" value="1"/>
</dbReference>
<dbReference type="Gene3D" id="3.40.50.2300">
    <property type="match status" value="2"/>
</dbReference>
<protein>
    <submittedName>
        <fullName evidence="5">Transcriptional regulator, LacI family</fullName>
    </submittedName>
</protein>
<keyword evidence="1" id="KW-0805">Transcription regulation</keyword>